<accession>F3L0U9</accession>
<dbReference type="STRING" id="2518989.IMCC3088_1041"/>
<gene>
    <name evidence="1" type="ORF">IMCC3088_1041</name>
</gene>
<reference evidence="1 2" key="1">
    <citation type="journal article" date="2011" name="J. Bacteriol.">
        <title>Genome sequence of strain IMCC3088, a proteorhodopsin-containing marine bacterium belonging to the OM60/NOR5 clade.</title>
        <authorList>
            <person name="Jang Y."/>
            <person name="Oh H.M."/>
            <person name="Kang I."/>
            <person name="Lee K."/>
            <person name="Yang S.J."/>
            <person name="Cho J.C."/>
        </authorList>
    </citation>
    <scope>NUCLEOTIDE SEQUENCE [LARGE SCALE GENOMIC DNA]</scope>
    <source>
        <strain evidence="1 2">IMCC3088</strain>
    </source>
</reference>
<name>F3L0U9_9GAMM</name>
<dbReference type="AlphaFoldDB" id="F3L0U9"/>
<evidence type="ECO:0000313" key="1">
    <source>
        <dbReference type="EMBL" id="EGG30057.1"/>
    </source>
</evidence>
<keyword evidence="2" id="KW-1185">Reference proteome</keyword>
<evidence type="ECO:0000313" key="2">
    <source>
        <dbReference type="Proteomes" id="UP000005615"/>
    </source>
</evidence>
<dbReference type="EMBL" id="AEIG01000025">
    <property type="protein sequence ID" value="EGG30057.1"/>
    <property type="molecule type" value="Genomic_DNA"/>
</dbReference>
<comment type="caution">
    <text evidence="1">The sequence shown here is derived from an EMBL/GenBank/DDBJ whole genome shotgun (WGS) entry which is preliminary data.</text>
</comment>
<protein>
    <submittedName>
        <fullName evidence="1">Uncharacterized protein</fullName>
    </submittedName>
</protein>
<dbReference type="Proteomes" id="UP000005615">
    <property type="component" value="Unassembled WGS sequence"/>
</dbReference>
<organism evidence="1 2">
    <name type="scientific">Aequoribacter fuscus</name>
    <dbReference type="NCBI Taxonomy" id="2518989"/>
    <lineage>
        <taxon>Bacteria</taxon>
        <taxon>Pseudomonadati</taxon>
        <taxon>Pseudomonadota</taxon>
        <taxon>Gammaproteobacteria</taxon>
        <taxon>Cellvibrionales</taxon>
        <taxon>Halieaceae</taxon>
        <taxon>Aequoribacter</taxon>
    </lineage>
</organism>
<proteinExistence type="predicted"/>
<sequence length="43" mass="5184">MFVHTPNLRFFTCLLMFYACLGNRKALEYAPFKRVFGLKQYTF</sequence>